<gene>
    <name evidence="1" type="ORF">METZ01_LOCUS383597</name>
</gene>
<evidence type="ECO:0000313" key="1">
    <source>
        <dbReference type="EMBL" id="SVD30743.1"/>
    </source>
</evidence>
<protein>
    <recommendedName>
        <fullName evidence="2">NodB homology domain-containing protein</fullName>
    </recommendedName>
</protein>
<evidence type="ECO:0008006" key="2">
    <source>
        <dbReference type="Google" id="ProtNLM"/>
    </source>
</evidence>
<dbReference type="Gene3D" id="3.20.20.370">
    <property type="entry name" value="Glycoside hydrolase/deacetylase"/>
    <property type="match status" value="1"/>
</dbReference>
<accession>A0A382U909</accession>
<dbReference type="EMBL" id="UINC01142422">
    <property type="protein sequence ID" value="SVD30743.1"/>
    <property type="molecule type" value="Genomic_DNA"/>
</dbReference>
<proteinExistence type="predicted"/>
<sequence length="205" mass="23915">MKLHKYLLEKKYQLRGVNNRTPPYSYSSLCKEISKIKGVRTLTFHQHIEENNILEKRLLIRHDIDHDPWTAEKMAVIESENNLQATYFVLHTISYFKNKFKQTMEICRNIQSMGHEIGIHNDLISDYLMKGKEPKKNLTELLKLFEGEGITISGSASHGSSFVQKLNNNLDKNAFITYRNYLVFSELLNKALLNSPNRRQPPHPK</sequence>
<reference evidence="1" key="1">
    <citation type="submission" date="2018-05" db="EMBL/GenBank/DDBJ databases">
        <authorList>
            <person name="Lanie J.A."/>
            <person name="Ng W.-L."/>
            <person name="Kazmierczak K.M."/>
            <person name="Andrzejewski T.M."/>
            <person name="Davidsen T.M."/>
            <person name="Wayne K.J."/>
            <person name="Tettelin H."/>
            <person name="Glass J.I."/>
            <person name="Rusch D."/>
            <person name="Podicherti R."/>
            <person name="Tsui H.-C.T."/>
            <person name="Winkler M.E."/>
        </authorList>
    </citation>
    <scope>NUCLEOTIDE SEQUENCE</scope>
</reference>
<name>A0A382U909_9ZZZZ</name>
<organism evidence="1">
    <name type="scientific">marine metagenome</name>
    <dbReference type="NCBI Taxonomy" id="408172"/>
    <lineage>
        <taxon>unclassified sequences</taxon>
        <taxon>metagenomes</taxon>
        <taxon>ecological metagenomes</taxon>
    </lineage>
</organism>
<dbReference type="AlphaFoldDB" id="A0A382U909"/>